<comment type="subcellular location">
    <subcellularLocation>
        <location evidence="2">Cell inner membrane</location>
        <topology evidence="2">Single-pass membrane protein</topology>
    </subcellularLocation>
</comment>
<dbReference type="Proteomes" id="UP000051934">
    <property type="component" value="Unassembled WGS sequence"/>
</dbReference>
<keyword evidence="5" id="KW-0813">Transport</keyword>
<evidence type="ECO:0000256" key="6">
    <source>
        <dbReference type="ARBA" id="ARBA00022475"/>
    </source>
</evidence>
<dbReference type="InterPro" id="IPR052075">
    <property type="entry name" value="Heme_exporter_D"/>
</dbReference>
<evidence type="ECO:0000256" key="5">
    <source>
        <dbReference type="ARBA" id="ARBA00022448"/>
    </source>
</evidence>
<dbReference type="GO" id="GO:0015886">
    <property type="term" value="P:heme transport"/>
    <property type="evidence" value="ECO:0007669"/>
    <property type="project" value="InterPro"/>
</dbReference>
<evidence type="ECO:0000313" key="14">
    <source>
        <dbReference type="EMBL" id="KRO71630.1"/>
    </source>
</evidence>
<keyword evidence="7" id="KW-0997">Cell inner membrane</keyword>
<dbReference type="PANTHER" id="PTHR37531">
    <property type="entry name" value="HEME EXPORTER PROTEIN D"/>
    <property type="match status" value="1"/>
</dbReference>
<gene>
    <name evidence="14" type="ORF">ABR69_03545</name>
</gene>
<evidence type="ECO:0000256" key="4">
    <source>
        <dbReference type="ARBA" id="ARBA00016461"/>
    </source>
</evidence>
<evidence type="ECO:0000256" key="1">
    <source>
        <dbReference type="ARBA" id="ARBA00002442"/>
    </source>
</evidence>
<dbReference type="NCBIfam" id="TIGR03141">
    <property type="entry name" value="cytochro_ccmD"/>
    <property type="match status" value="1"/>
</dbReference>
<keyword evidence="10 13" id="KW-1133">Transmembrane helix</keyword>
<dbReference type="Pfam" id="PF04995">
    <property type="entry name" value="CcmD"/>
    <property type="match status" value="1"/>
</dbReference>
<dbReference type="GO" id="GO:0005886">
    <property type="term" value="C:plasma membrane"/>
    <property type="evidence" value="ECO:0007669"/>
    <property type="project" value="UniProtKB-SubCell"/>
</dbReference>
<evidence type="ECO:0000256" key="10">
    <source>
        <dbReference type="ARBA" id="ARBA00022989"/>
    </source>
</evidence>
<keyword evidence="6" id="KW-1003">Cell membrane</keyword>
<comment type="caution">
    <text evidence="14">The sequence shown here is derived from an EMBL/GenBank/DDBJ whole genome shotgun (WGS) entry which is preliminary data.</text>
</comment>
<keyword evidence="9" id="KW-0201">Cytochrome c-type biogenesis</keyword>
<evidence type="ECO:0000256" key="3">
    <source>
        <dbReference type="ARBA" id="ARBA00008741"/>
    </source>
</evidence>
<evidence type="ECO:0000256" key="11">
    <source>
        <dbReference type="ARBA" id="ARBA00023136"/>
    </source>
</evidence>
<evidence type="ECO:0000256" key="8">
    <source>
        <dbReference type="ARBA" id="ARBA00022692"/>
    </source>
</evidence>
<keyword evidence="8 13" id="KW-0812">Transmembrane</keyword>
<keyword evidence="11 13" id="KW-0472">Membrane</keyword>
<dbReference type="GO" id="GO:0017004">
    <property type="term" value="P:cytochrome complex assembly"/>
    <property type="evidence" value="ECO:0007669"/>
    <property type="project" value="UniProtKB-KW"/>
</dbReference>
<evidence type="ECO:0000256" key="7">
    <source>
        <dbReference type="ARBA" id="ARBA00022519"/>
    </source>
</evidence>
<dbReference type="EMBL" id="LIBB01000156">
    <property type="protein sequence ID" value="KRO71630.1"/>
    <property type="molecule type" value="Genomic_DNA"/>
</dbReference>
<evidence type="ECO:0000313" key="15">
    <source>
        <dbReference type="Proteomes" id="UP000051934"/>
    </source>
</evidence>
<evidence type="ECO:0000256" key="13">
    <source>
        <dbReference type="SAM" id="Phobius"/>
    </source>
</evidence>
<dbReference type="GO" id="GO:1903607">
    <property type="term" value="P:cytochrome c biosynthetic process"/>
    <property type="evidence" value="ECO:0007669"/>
    <property type="project" value="TreeGrafter"/>
</dbReference>
<evidence type="ECO:0000256" key="2">
    <source>
        <dbReference type="ARBA" id="ARBA00004377"/>
    </source>
</evidence>
<name>A0A0R2S9Y6_9GAMM</name>
<sequence length="104" mass="11400">MDLLNAIQFESWAEFVDMGGYAFNVWAVYGLFVVFIAVNIIVPLQRRKTLLRDLRRRQNIDAQVALNRQSASVAGAVDNAVNDSVAETAKVVGTGQNAQQGETS</sequence>
<comment type="similarity">
    <text evidence="3">Belongs to the CcmD/CycX/HelD family.</text>
</comment>
<evidence type="ECO:0000256" key="12">
    <source>
        <dbReference type="ARBA" id="ARBA00032938"/>
    </source>
</evidence>
<dbReference type="PANTHER" id="PTHR37531:SF1">
    <property type="entry name" value="HEME EXPORTER PROTEIN D"/>
    <property type="match status" value="1"/>
</dbReference>
<proteinExistence type="inferred from homology"/>
<dbReference type="AlphaFoldDB" id="A0A0R2S9Y6"/>
<reference evidence="14 15" key="1">
    <citation type="submission" date="2015-10" db="EMBL/GenBank/DDBJ databases">
        <title>Metagenome-Assembled Genomes uncover a global brackish microbiome.</title>
        <authorList>
            <person name="Hugerth L.W."/>
            <person name="Larsson J."/>
            <person name="Alneberg J."/>
            <person name="Lindh M.V."/>
            <person name="Legrand C."/>
            <person name="Pinhassi J."/>
            <person name="Andersson A.F."/>
        </authorList>
    </citation>
    <scope>NUCLEOTIDE SEQUENCE [LARGE SCALE GENOMIC DNA]</scope>
    <source>
        <strain evidence="14">BACL4 MAG-120507-bin80</strain>
    </source>
</reference>
<protein>
    <recommendedName>
        <fullName evidence="4">Heme exporter protein D</fullName>
    </recommendedName>
    <alternativeName>
        <fullName evidence="12">Cytochrome c-type biogenesis protein CcmD</fullName>
    </alternativeName>
</protein>
<dbReference type="InterPro" id="IPR007078">
    <property type="entry name" value="Haem_export_protD_CcmD"/>
</dbReference>
<comment type="function">
    <text evidence="1">Required for the export of heme to the periplasm for the biogenesis of c-type cytochromes.</text>
</comment>
<feature type="transmembrane region" description="Helical" evidence="13">
    <location>
        <begin position="20"/>
        <end position="42"/>
    </location>
</feature>
<accession>A0A0R2S9Y6</accession>
<evidence type="ECO:0000256" key="9">
    <source>
        <dbReference type="ARBA" id="ARBA00022748"/>
    </source>
</evidence>
<organism evidence="14 15">
    <name type="scientific">OM182 bacterium BACL3 MAG-120507-bin80</name>
    <dbReference type="NCBI Taxonomy" id="1655577"/>
    <lineage>
        <taxon>Bacteria</taxon>
        <taxon>Pseudomonadati</taxon>
        <taxon>Pseudomonadota</taxon>
        <taxon>Gammaproteobacteria</taxon>
        <taxon>OMG group</taxon>
        <taxon>OM182 clade</taxon>
    </lineage>
</organism>